<dbReference type="EC" id="2.7.11.1" evidence="9"/>
<dbReference type="PROSITE" id="PS00108">
    <property type="entry name" value="PROTEIN_KINASE_ST"/>
    <property type="match status" value="1"/>
</dbReference>
<dbReference type="PANTHER" id="PTHR43289">
    <property type="entry name" value="MITOGEN-ACTIVATED PROTEIN KINASE KINASE KINASE 20-RELATED"/>
    <property type="match status" value="1"/>
</dbReference>
<dbReference type="PROSITE" id="PS50005">
    <property type="entry name" value="TPR"/>
    <property type="match status" value="1"/>
</dbReference>
<evidence type="ECO:0000256" key="4">
    <source>
        <dbReference type="ARBA" id="ARBA00022840"/>
    </source>
</evidence>
<dbReference type="InterPro" id="IPR000719">
    <property type="entry name" value="Prot_kinase_dom"/>
</dbReference>
<dbReference type="InterPro" id="IPR019734">
    <property type="entry name" value="TPR_rpt"/>
</dbReference>
<evidence type="ECO:0000259" key="8">
    <source>
        <dbReference type="PROSITE" id="PS50011"/>
    </source>
</evidence>
<dbReference type="InterPro" id="IPR011009">
    <property type="entry name" value="Kinase-like_dom_sf"/>
</dbReference>
<dbReference type="SMART" id="SM00028">
    <property type="entry name" value="TPR"/>
    <property type="match status" value="2"/>
</dbReference>
<dbReference type="InterPro" id="IPR011990">
    <property type="entry name" value="TPR-like_helical_dom_sf"/>
</dbReference>
<organism evidence="9 10">
    <name type="scientific">Saltatorellus ferox</name>
    <dbReference type="NCBI Taxonomy" id="2528018"/>
    <lineage>
        <taxon>Bacteria</taxon>
        <taxon>Pseudomonadati</taxon>
        <taxon>Planctomycetota</taxon>
        <taxon>Planctomycetia</taxon>
        <taxon>Planctomycetia incertae sedis</taxon>
        <taxon>Saltatorellus</taxon>
    </lineage>
</organism>
<dbReference type="Gene3D" id="1.10.510.10">
    <property type="entry name" value="Transferase(Phosphotransferase) domain 1"/>
    <property type="match status" value="1"/>
</dbReference>
<evidence type="ECO:0000256" key="7">
    <source>
        <dbReference type="SAM" id="Phobius"/>
    </source>
</evidence>
<dbReference type="Proteomes" id="UP000320390">
    <property type="component" value="Chromosome"/>
</dbReference>
<evidence type="ECO:0000256" key="3">
    <source>
        <dbReference type="ARBA" id="ARBA00022777"/>
    </source>
</evidence>
<dbReference type="EMBL" id="CP036434">
    <property type="protein sequence ID" value="QDV07481.1"/>
    <property type="molecule type" value="Genomic_DNA"/>
</dbReference>
<feature type="transmembrane region" description="Helical" evidence="7">
    <location>
        <begin position="384"/>
        <end position="404"/>
    </location>
</feature>
<keyword evidence="5" id="KW-0802">TPR repeat</keyword>
<evidence type="ECO:0000313" key="10">
    <source>
        <dbReference type="Proteomes" id="UP000320390"/>
    </source>
</evidence>
<evidence type="ECO:0000256" key="5">
    <source>
        <dbReference type="PROSITE-ProRule" id="PRU00339"/>
    </source>
</evidence>
<keyword evidence="4 6" id="KW-0067">ATP-binding</keyword>
<dbReference type="OrthoDB" id="225358at2"/>
<dbReference type="Pfam" id="PF00069">
    <property type="entry name" value="Pkinase"/>
    <property type="match status" value="1"/>
</dbReference>
<dbReference type="GO" id="GO:0005524">
    <property type="term" value="F:ATP binding"/>
    <property type="evidence" value="ECO:0007669"/>
    <property type="project" value="UniProtKB-UniRule"/>
</dbReference>
<keyword evidence="10" id="KW-1185">Reference proteome</keyword>
<dbReference type="RefSeq" id="WP_145198546.1">
    <property type="nucleotide sequence ID" value="NZ_CP036434.1"/>
</dbReference>
<dbReference type="InterPro" id="IPR008271">
    <property type="entry name" value="Ser/Thr_kinase_AS"/>
</dbReference>
<dbReference type="SUPFAM" id="SSF56112">
    <property type="entry name" value="Protein kinase-like (PK-like)"/>
    <property type="match status" value="1"/>
</dbReference>
<dbReference type="SMART" id="SM00220">
    <property type="entry name" value="S_TKc"/>
    <property type="match status" value="1"/>
</dbReference>
<dbReference type="GO" id="GO:0004674">
    <property type="term" value="F:protein serine/threonine kinase activity"/>
    <property type="evidence" value="ECO:0007669"/>
    <property type="project" value="UniProtKB-EC"/>
</dbReference>
<dbReference type="Gene3D" id="1.25.40.10">
    <property type="entry name" value="Tetratricopeptide repeat domain"/>
    <property type="match status" value="1"/>
</dbReference>
<keyword evidence="2 6" id="KW-0547">Nucleotide-binding</keyword>
<feature type="domain" description="Protein kinase" evidence="8">
    <location>
        <begin position="75"/>
        <end position="359"/>
    </location>
</feature>
<feature type="binding site" evidence="6">
    <location>
        <position position="104"/>
    </location>
    <ligand>
        <name>ATP</name>
        <dbReference type="ChEBI" id="CHEBI:30616"/>
    </ligand>
</feature>
<sequence>MKEERESKITELIARCLEAASEGEGDAAIDSVRAEHPELVEEVLAGLRVAGRMPGFAGQQPDDVSAVGRLLSDRYRVTRRIGAGAMGIVYEADDLELGRKVAIKVLRTGLFERGEALQRFEREATALASIDHDAVVRIYDRGVTEEGSPILVMEYIDGASCADVLERAALLGEESHGTAWLTEHFGLRDIREEDFLRLCVRWAASLAGGLGAAHAAGVFHRDVKPSNVMIRRDGRAVLLDFGISVRADHATLTLGGSTVGTPAYMAPEAAFGKVKAQSSVDVYGLSATLYHMLTSSPPYVGNATEVMAAVATREPVPARRLRPGLPRDTAAILEHGLERQPSARYQTAHELEDDLRAFLAYRTVSVRPTSAFTRLARQARRSRLVQGATLAALLFGLIWGGILWQRHAASARAERFAAADAYPAVPPNLGVVSKVNRRVRDPELQAEIERTLDRVVVTRHRPVTAYLLRGAFRWDHGDRDGAARDFASLADAAGTEYSKSLAQLYADATRLPAGEDMELELTSLPDPDSDEDRYVAAYHLMRAGQSEGAEALLAAANLEGNRHAQEFQALFGFSEINALLRQEPVDEDALYAVSEALALRIIRMEEADGYRTATSYSLLGTHRLRQNRYPDALELCEKGLELCPSAWVLRINAASAASELGRHELAAHHAREGLRFRPGFHKFSISLYEAEARAGNFDAARLAIEEGTWTDTGATPLDAIQALGWVQLEEAIQFIQKDPERARASATAAMATVAELPGERPGRQRIESRAQAILDGDVEQLRKVLLGELLESPTSLSRLDVLRETWPDCMEEGELKLLGAWFEQLYLELSRPTRASAAVK</sequence>
<reference evidence="9 10" key="1">
    <citation type="submission" date="2019-02" db="EMBL/GenBank/DDBJ databases">
        <title>Deep-cultivation of Planctomycetes and their phenomic and genomic characterization uncovers novel biology.</title>
        <authorList>
            <person name="Wiegand S."/>
            <person name="Jogler M."/>
            <person name="Boedeker C."/>
            <person name="Pinto D."/>
            <person name="Vollmers J."/>
            <person name="Rivas-Marin E."/>
            <person name="Kohn T."/>
            <person name="Peeters S.H."/>
            <person name="Heuer A."/>
            <person name="Rast P."/>
            <person name="Oberbeckmann S."/>
            <person name="Bunk B."/>
            <person name="Jeske O."/>
            <person name="Meyerdierks A."/>
            <person name="Storesund J.E."/>
            <person name="Kallscheuer N."/>
            <person name="Luecker S."/>
            <person name="Lage O.M."/>
            <person name="Pohl T."/>
            <person name="Merkel B.J."/>
            <person name="Hornburger P."/>
            <person name="Mueller R.-W."/>
            <person name="Bruemmer F."/>
            <person name="Labrenz M."/>
            <person name="Spormann A.M."/>
            <person name="Op den Camp H."/>
            <person name="Overmann J."/>
            <person name="Amann R."/>
            <person name="Jetten M.S.M."/>
            <person name="Mascher T."/>
            <person name="Medema M.H."/>
            <person name="Devos D.P."/>
            <person name="Kaster A.-K."/>
            <person name="Ovreas L."/>
            <person name="Rohde M."/>
            <person name="Galperin M.Y."/>
            <person name="Jogler C."/>
        </authorList>
    </citation>
    <scope>NUCLEOTIDE SEQUENCE [LARGE SCALE GENOMIC DNA]</scope>
    <source>
        <strain evidence="9 10">Poly30</strain>
    </source>
</reference>
<dbReference type="SUPFAM" id="SSF48452">
    <property type="entry name" value="TPR-like"/>
    <property type="match status" value="1"/>
</dbReference>
<dbReference type="CDD" id="cd14014">
    <property type="entry name" value="STKc_PknB_like"/>
    <property type="match status" value="1"/>
</dbReference>
<keyword evidence="3 9" id="KW-0418">Kinase</keyword>
<proteinExistence type="predicted"/>
<evidence type="ECO:0000256" key="1">
    <source>
        <dbReference type="ARBA" id="ARBA00022679"/>
    </source>
</evidence>
<dbReference type="PROSITE" id="PS00107">
    <property type="entry name" value="PROTEIN_KINASE_ATP"/>
    <property type="match status" value="1"/>
</dbReference>
<dbReference type="AlphaFoldDB" id="A0A518ETR1"/>
<evidence type="ECO:0000313" key="9">
    <source>
        <dbReference type="EMBL" id="QDV07481.1"/>
    </source>
</evidence>
<dbReference type="PROSITE" id="PS50011">
    <property type="entry name" value="PROTEIN_KINASE_DOM"/>
    <property type="match status" value="1"/>
</dbReference>
<evidence type="ECO:0000256" key="2">
    <source>
        <dbReference type="ARBA" id="ARBA00022741"/>
    </source>
</evidence>
<evidence type="ECO:0000256" key="6">
    <source>
        <dbReference type="PROSITE-ProRule" id="PRU10141"/>
    </source>
</evidence>
<protein>
    <submittedName>
        <fullName evidence="9">Serine/threonine-protein kinase StkP</fullName>
        <ecNumber evidence="9">2.7.11.1</ecNumber>
    </submittedName>
</protein>
<keyword evidence="7" id="KW-0472">Membrane</keyword>
<dbReference type="Gene3D" id="3.30.200.20">
    <property type="entry name" value="Phosphorylase Kinase, domain 1"/>
    <property type="match status" value="1"/>
</dbReference>
<gene>
    <name evidence="9" type="primary">stkP_3</name>
    <name evidence="9" type="ORF">Poly30_30070</name>
</gene>
<accession>A0A518ETR1</accession>
<dbReference type="PANTHER" id="PTHR43289:SF6">
    <property type="entry name" value="SERINE_THREONINE-PROTEIN KINASE NEKL-3"/>
    <property type="match status" value="1"/>
</dbReference>
<keyword evidence="7" id="KW-0812">Transmembrane</keyword>
<feature type="repeat" description="TPR" evidence="5">
    <location>
        <begin position="613"/>
        <end position="646"/>
    </location>
</feature>
<keyword evidence="1 9" id="KW-0808">Transferase</keyword>
<dbReference type="InterPro" id="IPR017441">
    <property type="entry name" value="Protein_kinase_ATP_BS"/>
</dbReference>
<keyword evidence="7" id="KW-1133">Transmembrane helix</keyword>
<name>A0A518ETR1_9BACT</name>